<dbReference type="EMBL" id="KZ501954">
    <property type="protein sequence ID" value="PKU86089.1"/>
    <property type="molecule type" value="Genomic_DNA"/>
</dbReference>
<evidence type="ECO:0000313" key="1">
    <source>
        <dbReference type="EMBL" id="PKU86089.1"/>
    </source>
</evidence>
<accession>A0A2I0XDW3</accession>
<dbReference type="Proteomes" id="UP000233837">
    <property type="component" value="Unassembled WGS sequence"/>
</dbReference>
<reference evidence="1 2" key="1">
    <citation type="journal article" date="2016" name="Sci. Rep.">
        <title>The Dendrobium catenatum Lindl. genome sequence provides insights into polysaccharide synthase, floral development and adaptive evolution.</title>
        <authorList>
            <person name="Zhang G.Q."/>
            <person name="Xu Q."/>
            <person name="Bian C."/>
            <person name="Tsai W.C."/>
            <person name="Yeh C.M."/>
            <person name="Liu K.W."/>
            <person name="Yoshida K."/>
            <person name="Zhang L.S."/>
            <person name="Chang S.B."/>
            <person name="Chen F."/>
            <person name="Shi Y."/>
            <person name="Su Y.Y."/>
            <person name="Zhang Y.Q."/>
            <person name="Chen L.J."/>
            <person name="Yin Y."/>
            <person name="Lin M."/>
            <person name="Huang H."/>
            <person name="Deng H."/>
            <person name="Wang Z.W."/>
            <person name="Zhu S.L."/>
            <person name="Zhao X."/>
            <person name="Deng C."/>
            <person name="Niu S.C."/>
            <person name="Huang J."/>
            <person name="Wang M."/>
            <person name="Liu G.H."/>
            <person name="Yang H.J."/>
            <person name="Xiao X.J."/>
            <person name="Hsiao Y.Y."/>
            <person name="Wu W.L."/>
            <person name="Chen Y.Y."/>
            <person name="Mitsuda N."/>
            <person name="Ohme-Takagi M."/>
            <person name="Luo Y.B."/>
            <person name="Van de Peer Y."/>
            <person name="Liu Z.J."/>
        </authorList>
    </citation>
    <scope>NUCLEOTIDE SEQUENCE [LARGE SCALE GENOMIC DNA]</scope>
    <source>
        <tissue evidence="1">The whole plant</tissue>
    </source>
</reference>
<proteinExistence type="predicted"/>
<protein>
    <submittedName>
        <fullName evidence="1">Uncharacterized protein</fullName>
    </submittedName>
</protein>
<organism evidence="1 2">
    <name type="scientific">Dendrobium catenatum</name>
    <dbReference type="NCBI Taxonomy" id="906689"/>
    <lineage>
        <taxon>Eukaryota</taxon>
        <taxon>Viridiplantae</taxon>
        <taxon>Streptophyta</taxon>
        <taxon>Embryophyta</taxon>
        <taxon>Tracheophyta</taxon>
        <taxon>Spermatophyta</taxon>
        <taxon>Magnoliopsida</taxon>
        <taxon>Liliopsida</taxon>
        <taxon>Asparagales</taxon>
        <taxon>Orchidaceae</taxon>
        <taxon>Epidendroideae</taxon>
        <taxon>Malaxideae</taxon>
        <taxon>Dendrobiinae</taxon>
        <taxon>Dendrobium</taxon>
    </lineage>
</organism>
<keyword evidence="2" id="KW-1185">Reference proteome</keyword>
<dbReference type="AlphaFoldDB" id="A0A2I0XDW3"/>
<gene>
    <name evidence="1" type="primary">PLL5</name>
    <name evidence="1" type="ORF">MA16_Dca001920</name>
</gene>
<evidence type="ECO:0000313" key="2">
    <source>
        <dbReference type="Proteomes" id="UP000233837"/>
    </source>
</evidence>
<name>A0A2I0XDW3_9ASPA</name>
<reference evidence="1 2" key="2">
    <citation type="journal article" date="2017" name="Nature">
        <title>The Apostasia genome and the evolution of orchids.</title>
        <authorList>
            <person name="Zhang G.Q."/>
            <person name="Liu K.W."/>
            <person name="Li Z."/>
            <person name="Lohaus R."/>
            <person name="Hsiao Y.Y."/>
            <person name="Niu S.C."/>
            <person name="Wang J.Y."/>
            <person name="Lin Y.C."/>
            <person name="Xu Q."/>
            <person name="Chen L.J."/>
            <person name="Yoshida K."/>
            <person name="Fujiwara S."/>
            <person name="Wang Z.W."/>
            <person name="Zhang Y.Q."/>
            <person name="Mitsuda N."/>
            <person name="Wang M."/>
            <person name="Liu G.H."/>
            <person name="Pecoraro L."/>
            <person name="Huang H.X."/>
            <person name="Xiao X.J."/>
            <person name="Lin M."/>
            <person name="Wu X.Y."/>
            <person name="Wu W.L."/>
            <person name="Chen Y.Y."/>
            <person name="Chang S.B."/>
            <person name="Sakamoto S."/>
            <person name="Ohme-Takagi M."/>
            <person name="Yagi M."/>
            <person name="Zeng S.J."/>
            <person name="Shen C.Y."/>
            <person name="Yeh C.M."/>
            <person name="Luo Y.B."/>
            <person name="Tsai W.C."/>
            <person name="Van de Peer Y."/>
            <person name="Liu Z.J."/>
        </authorList>
    </citation>
    <scope>NUCLEOTIDE SEQUENCE [LARGE SCALE GENOMIC DNA]</scope>
    <source>
        <tissue evidence="1">The whole plant</tissue>
    </source>
</reference>
<sequence>MYSARKEIKTMFRNVKRSYKPFTTIIKRRWDTQLRQGIHSAANYRNPHFQYDRENYCQKLEILQSLVEIVGNKDICTKPTIAMNEVRLFRDGLESFGKPIALTMTKEMQPVRNERLNMQSINEETLPDLENYECGGDQMDCLQNLVSLQLTKDHSTSVEEEVKRIRSD</sequence>